<sequence>MKVEKKVLEHLTKCYSVAPLNYKGKEHFLVAAEKEERCLLFDMDGKVVDTVWKGPGGTMSMVQVPGTDGQFLATHRFYSPNDSKESSIVIVTPVGPDDWQIRTLVKLPHIHRFDILKRNGIHYLLACTLKSGHEYKEDWSSPGKVYTAVLPQDLSSLSEDNPLEFEILKDNMLRNHGYYRVEEEGVETGLVSFEGGICQFIPPAVKGEPWEIRELLHTPSSDAVLVDLDEDGEKELAVLSPFHGDQISIYKKQAGSFQKVYEYEKPAEFTHAIYGGNLCGKPCLVVGHRQGERNLLLFTWNKETSNYQWEVLDGDCGPANVCHLMKDGDDLLISANRETDEISMYRIAP</sequence>
<protein>
    <recommendedName>
        <fullName evidence="3">VCBS repeat protein</fullName>
    </recommendedName>
</protein>
<dbReference type="EMBL" id="CP113524">
    <property type="protein sequence ID" value="WAJ22871.1"/>
    <property type="molecule type" value="Genomic_DNA"/>
</dbReference>
<dbReference type="Proteomes" id="UP001163115">
    <property type="component" value="Chromosome"/>
</dbReference>
<keyword evidence="2" id="KW-1185">Reference proteome</keyword>
<name>A0ABY7A8K4_9FIRM</name>
<organism evidence="1 2">
    <name type="scientific">Lacrimispora xylanolytica</name>
    <dbReference type="NCBI Taxonomy" id="29375"/>
    <lineage>
        <taxon>Bacteria</taxon>
        <taxon>Bacillati</taxon>
        <taxon>Bacillota</taxon>
        <taxon>Clostridia</taxon>
        <taxon>Lachnospirales</taxon>
        <taxon>Lachnospiraceae</taxon>
        <taxon>Lacrimispora</taxon>
    </lineage>
</organism>
<evidence type="ECO:0000313" key="1">
    <source>
        <dbReference type="EMBL" id="WAJ22871.1"/>
    </source>
</evidence>
<gene>
    <name evidence="1" type="ORF">OW255_15030</name>
</gene>
<proteinExistence type="predicted"/>
<evidence type="ECO:0008006" key="3">
    <source>
        <dbReference type="Google" id="ProtNLM"/>
    </source>
</evidence>
<accession>A0ABY7A8K4</accession>
<dbReference type="RefSeq" id="WP_268114518.1">
    <property type="nucleotide sequence ID" value="NZ_CP113524.1"/>
</dbReference>
<evidence type="ECO:0000313" key="2">
    <source>
        <dbReference type="Proteomes" id="UP001163115"/>
    </source>
</evidence>
<reference evidence="1" key="1">
    <citation type="submission" date="2022-11" db="EMBL/GenBank/DDBJ databases">
        <title>Lacrimispora xylanolytica sy1, complete genome.</title>
        <authorList>
            <person name="Choi S."/>
        </authorList>
    </citation>
    <scope>NUCLEOTIDE SEQUENCE</scope>
    <source>
        <strain evidence="1">Sy1</strain>
    </source>
</reference>